<dbReference type="Pfam" id="PF00593">
    <property type="entry name" value="TonB_dep_Rec_b-barrel"/>
    <property type="match status" value="1"/>
</dbReference>
<evidence type="ECO:0000256" key="7">
    <source>
        <dbReference type="ARBA" id="ARBA00023237"/>
    </source>
</evidence>
<keyword evidence="2 8" id="KW-0813">Transport</keyword>
<dbReference type="InterPro" id="IPR012910">
    <property type="entry name" value="Plug_dom"/>
</dbReference>
<dbReference type="PROSITE" id="PS52016">
    <property type="entry name" value="TONB_DEPENDENT_REC_3"/>
    <property type="match status" value="1"/>
</dbReference>
<dbReference type="InterPro" id="IPR039426">
    <property type="entry name" value="TonB-dep_rcpt-like"/>
</dbReference>
<dbReference type="EMBL" id="FQZX01000001">
    <property type="protein sequence ID" value="SHJ67299.1"/>
    <property type="molecule type" value="Genomic_DNA"/>
</dbReference>
<dbReference type="Pfam" id="PF07715">
    <property type="entry name" value="Plug"/>
    <property type="match status" value="1"/>
</dbReference>
<evidence type="ECO:0000313" key="13">
    <source>
        <dbReference type="Proteomes" id="UP000184314"/>
    </source>
</evidence>
<dbReference type="Proteomes" id="UP000184314">
    <property type="component" value="Unassembled WGS sequence"/>
</dbReference>
<dbReference type="InterPro" id="IPR000531">
    <property type="entry name" value="Beta-barrel_TonB"/>
</dbReference>
<dbReference type="AlphaFoldDB" id="A0A1M6L8B6"/>
<keyword evidence="4 8" id="KW-0812">Transmembrane</keyword>
<comment type="similarity">
    <text evidence="8 9">Belongs to the TonB-dependent receptor family.</text>
</comment>
<dbReference type="InterPro" id="IPR037066">
    <property type="entry name" value="Plug_dom_sf"/>
</dbReference>
<feature type="domain" description="TonB-dependent receptor plug" evidence="11">
    <location>
        <begin position="322"/>
        <end position="398"/>
    </location>
</feature>
<keyword evidence="6 8" id="KW-0472">Membrane</keyword>
<dbReference type="Pfam" id="PF13715">
    <property type="entry name" value="CarbopepD_reg_2"/>
    <property type="match status" value="1"/>
</dbReference>
<evidence type="ECO:0000259" key="10">
    <source>
        <dbReference type="Pfam" id="PF00593"/>
    </source>
</evidence>
<keyword evidence="13" id="KW-1185">Reference proteome</keyword>
<comment type="subcellular location">
    <subcellularLocation>
        <location evidence="1 8">Cell outer membrane</location>
        <topology evidence="1 8">Multi-pass membrane protein</topology>
    </subcellularLocation>
</comment>
<dbReference type="STRING" id="228958.SAMN04488007_1062"/>
<feature type="domain" description="TonB-dependent receptor-like beta-barrel" evidence="10">
    <location>
        <begin position="480"/>
        <end position="925"/>
    </location>
</feature>
<dbReference type="Gene3D" id="2.40.170.20">
    <property type="entry name" value="TonB-dependent receptor, beta-barrel domain"/>
    <property type="match status" value="1"/>
</dbReference>
<evidence type="ECO:0000256" key="6">
    <source>
        <dbReference type="ARBA" id="ARBA00023136"/>
    </source>
</evidence>
<dbReference type="InterPro" id="IPR008969">
    <property type="entry name" value="CarboxyPept-like_regulatory"/>
</dbReference>
<keyword evidence="3 8" id="KW-1134">Transmembrane beta strand</keyword>
<dbReference type="InterPro" id="IPR036942">
    <property type="entry name" value="Beta-barrel_TonB_sf"/>
</dbReference>
<protein>
    <submittedName>
        <fullName evidence="12">TonB-dependent Receptor Plug Domain</fullName>
    </submittedName>
</protein>
<dbReference type="SUPFAM" id="SSF56935">
    <property type="entry name" value="Porins"/>
    <property type="match status" value="1"/>
</dbReference>
<evidence type="ECO:0000313" key="12">
    <source>
        <dbReference type="EMBL" id="SHJ67299.1"/>
    </source>
</evidence>
<proteinExistence type="inferred from homology"/>
<evidence type="ECO:0000256" key="9">
    <source>
        <dbReference type="RuleBase" id="RU003357"/>
    </source>
</evidence>
<dbReference type="GO" id="GO:0009279">
    <property type="term" value="C:cell outer membrane"/>
    <property type="evidence" value="ECO:0007669"/>
    <property type="project" value="UniProtKB-SubCell"/>
</dbReference>
<evidence type="ECO:0000256" key="8">
    <source>
        <dbReference type="PROSITE-ProRule" id="PRU01360"/>
    </source>
</evidence>
<dbReference type="Gene3D" id="2.170.130.10">
    <property type="entry name" value="TonB-dependent receptor, plug domain"/>
    <property type="match status" value="1"/>
</dbReference>
<keyword evidence="5 9" id="KW-0798">TonB box</keyword>
<evidence type="ECO:0000256" key="5">
    <source>
        <dbReference type="ARBA" id="ARBA00023077"/>
    </source>
</evidence>
<evidence type="ECO:0000256" key="2">
    <source>
        <dbReference type="ARBA" id="ARBA00022448"/>
    </source>
</evidence>
<gene>
    <name evidence="12" type="ORF">SAMN04488007_1062</name>
</gene>
<keyword evidence="12" id="KW-0675">Receptor</keyword>
<reference evidence="13" key="1">
    <citation type="submission" date="2016-11" db="EMBL/GenBank/DDBJ databases">
        <authorList>
            <person name="Varghese N."/>
            <person name="Submissions S."/>
        </authorList>
    </citation>
    <scope>NUCLEOTIDE SEQUENCE [LARGE SCALE GENOMIC DNA]</scope>
    <source>
        <strain evidence="13">DSM 16478</strain>
    </source>
</reference>
<evidence type="ECO:0000259" key="11">
    <source>
        <dbReference type="Pfam" id="PF07715"/>
    </source>
</evidence>
<organism evidence="12 13">
    <name type="scientific">Maribacter aquivivus</name>
    <dbReference type="NCBI Taxonomy" id="228958"/>
    <lineage>
        <taxon>Bacteria</taxon>
        <taxon>Pseudomonadati</taxon>
        <taxon>Bacteroidota</taxon>
        <taxon>Flavobacteriia</taxon>
        <taxon>Flavobacteriales</taxon>
        <taxon>Flavobacteriaceae</taxon>
        <taxon>Maribacter</taxon>
    </lineage>
</organism>
<name>A0A1M6L8B6_9FLAO</name>
<dbReference type="SUPFAM" id="SSF49464">
    <property type="entry name" value="Carboxypeptidase regulatory domain-like"/>
    <property type="match status" value="1"/>
</dbReference>
<dbReference type="Gene3D" id="2.60.40.1120">
    <property type="entry name" value="Carboxypeptidase-like, regulatory domain"/>
    <property type="match status" value="1"/>
</dbReference>
<evidence type="ECO:0000256" key="1">
    <source>
        <dbReference type="ARBA" id="ARBA00004571"/>
    </source>
</evidence>
<accession>A0A1M6L8B6</accession>
<evidence type="ECO:0000256" key="4">
    <source>
        <dbReference type="ARBA" id="ARBA00022692"/>
    </source>
</evidence>
<keyword evidence="7 8" id="KW-0998">Cell outer membrane</keyword>
<sequence>MLYYSFSYLVEIQPTTMTSQQKDNCLLLSIIANISFSNTIKLHNNLLLFLLFIIGISNTYSQELPTINGQYAAIPLEEVLIDIEKQTDFEFFFIESWISGVIITKTFDNENINSALQSIFENTSLNFYIEKTSNRIVLLENTIVYDELPNSFFGLEETEQENVVIEQKTNIPPPTFYNTTNQNKQEYNIAKVGKSDPNNLQETYLLSGKAINSKTGDPIQDLAIRVKGTNQITVTDVTGNYKLELPAGYNELSLRAMGIAATDREVIMFNNGSLDLLMEEGLQQLDEVVVEADAFKNVEESITGSEQIDSEESKNIPLVLGERDILSVAKALPGISSAGEGAMGLNVRGGKTDQNLVLLDDAVIYNPQHFFGIFQALNPFTTKGVDIYKGAIPVEFGGRISSVFDIRTKNGNVEKFSGEGSIGPVTANLALEIPLEKEKSSLVVGGRGAYADWILRSLDDEALSNSNASFFDGILKYHNKINEKNEVKATAYYSRDAFSITSDSLYNYDNRLFSVRWDHRMNEKTNSALIVDNSNYGFGIDFDGETNTDFNLDYSINETELKYKIRTSLNDMHTLDYGASAKYYSVNPGSIKPDGEDSDISTLLIDEEQAVEGAIFIGDEITLNDKLSVNLGVRYAFFASLGEATQRTYEEGMPKNESTVQDTITYSSNENIKTYGGPEARVSARYLFTPDFSVKASLNNSYQFLHTLSNNTTVSPIDTWKLSDLNIEAQKGYQASLGFYKNFKENEYELSIEGYYKKMENVLDFKTGANLFLNENVETQILQGDGKAYGVEFLLKKKSGNLNGWLSYTYSRSLYRFDSEFSEERINNGEFFPSNFDKPHDVSVITNYRFTKRYSISANFVYQTGRPITYPVGTFRFNNADFVAFSDRNEFRIPDFYRLDLGLNIEGNHKKNKLAHSFVTISVYNVLGRNNPYSVFFVTDDGEVKALQSSIFSIPIPSITYNFKF</sequence>
<evidence type="ECO:0000256" key="3">
    <source>
        <dbReference type="ARBA" id="ARBA00022452"/>
    </source>
</evidence>